<accession>A0A4C1Y8T3</accession>
<sequence>MKRKKLRCNRLKLETTPCTVGIAARIINVEGSSKGASGRKGGGAGRGRVIIGGNLIRFPRNKSTRSVAAVHRPRLERWSELREKAKILKFKITAAQKPARRRCTLRVFKYHKISFWTTPARSAGGGPPVGFRLIDIRGESSKFNNYPEHDFIHVQKKKENRQKGVNGGGSAAAVVFVDARPRRSDGRGAASECLV</sequence>
<name>A0A4C1Y8T3_EUMVA</name>
<protein>
    <submittedName>
        <fullName evidence="1">Uncharacterized protein</fullName>
    </submittedName>
</protein>
<dbReference type="AlphaFoldDB" id="A0A4C1Y8T3"/>
<reference evidence="1 2" key="1">
    <citation type="journal article" date="2019" name="Commun. Biol.">
        <title>The bagworm genome reveals a unique fibroin gene that provides high tensile strength.</title>
        <authorList>
            <person name="Kono N."/>
            <person name="Nakamura H."/>
            <person name="Ohtoshi R."/>
            <person name="Tomita M."/>
            <person name="Numata K."/>
            <person name="Arakawa K."/>
        </authorList>
    </citation>
    <scope>NUCLEOTIDE SEQUENCE [LARGE SCALE GENOMIC DNA]</scope>
</reference>
<evidence type="ECO:0000313" key="1">
    <source>
        <dbReference type="EMBL" id="GBP72671.1"/>
    </source>
</evidence>
<organism evidence="1 2">
    <name type="scientific">Eumeta variegata</name>
    <name type="common">Bagworm moth</name>
    <name type="synonym">Eumeta japonica</name>
    <dbReference type="NCBI Taxonomy" id="151549"/>
    <lineage>
        <taxon>Eukaryota</taxon>
        <taxon>Metazoa</taxon>
        <taxon>Ecdysozoa</taxon>
        <taxon>Arthropoda</taxon>
        <taxon>Hexapoda</taxon>
        <taxon>Insecta</taxon>
        <taxon>Pterygota</taxon>
        <taxon>Neoptera</taxon>
        <taxon>Endopterygota</taxon>
        <taxon>Lepidoptera</taxon>
        <taxon>Glossata</taxon>
        <taxon>Ditrysia</taxon>
        <taxon>Tineoidea</taxon>
        <taxon>Psychidae</taxon>
        <taxon>Oiketicinae</taxon>
        <taxon>Eumeta</taxon>
    </lineage>
</organism>
<gene>
    <name evidence="1" type="ORF">EVAR_52148_1</name>
</gene>
<evidence type="ECO:0000313" key="2">
    <source>
        <dbReference type="Proteomes" id="UP000299102"/>
    </source>
</evidence>
<proteinExistence type="predicted"/>
<dbReference type="Proteomes" id="UP000299102">
    <property type="component" value="Unassembled WGS sequence"/>
</dbReference>
<dbReference type="EMBL" id="BGZK01001153">
    <property type="protein sequence ID" value="GBP72671.1"/>
    <property type="molecule type" value="Genomic_DNA"/>
</dbReference>
<keyword evidence="2" id="KW-1185">Reference proteome</keyword>
<comment type="caution">
    <text evidence="1">The sequence shown here is derived from an EMBL/GenBank/DDBJ whole genome shotgun (WGS) entry which is preliminary data.</text>
</comment>